<dbReference type="Proteomes" id="UP000824890">
    <property type="component" value="Unassembled WGS sequence"/>
</dbReference>
<feature type="region of interest" description="Disordered" evidence="10">
    <location>
        <begin position="312"/>
        <end position="369"/>
    </location>
</feature>
<dbReference type="Pfam" id="PF25568">
    <property type="entry name" value="AAA_lid_At3g28540"/>
    <property type="match status" value="3"/>
</dbReference>
<sequence length="2103" mass="240628">MFETGAIWGITGTTVTSFMFIWAIYSQYVPRHLRVTVEKYGYKMVGWVSFYVHIKFTEYTEEGLKRSENYDAIRNYLSTNSAARAQRLKANESKNSKSLVLSMDDHEEVEDEFNGVKVKWYSNVKVTQTQSNYGRTSSDERRFFTLTFHRRHRGMIIETYLNHVIDEGKAIGLRNRERKLYTNNSSSEWYPWRSGKWSNVPFHHPATFETLAMDPEKKERIKKDLIKFSKGKDYYKKVGKPWKRGYLLFGPPGTGKSTMISAIANFLDYDVYDLELTTVKDNSELKKLLLDTKGKSIIVIEDIDCSLDLTGQRKTKKEEDEEDDAEKKKEAEKKEKKEAEKLSKKKTEEEDKKENEKKVKGSEENGDVSASGSALATLMFVYTIFKQWFPHVGDHFEPFFQRLFSRFYPYIQITFHEYSGERFQRSEAYLGIQSYLSKDSSSRAKKLKANTTKGSKSLVLSMDDKEEITDEFENVTVWWQSKKEGNIRQSFSFYPAADEKRYYMLRFHRRDREEGKTIELKNRERKLYSNTPGQNHGNQTKWSHVTFEHPATFDTLAMEEKKKEEIKSDLVKFSKSKDYYKKIGKAWKRGYLLFGPPGTGKSTMIAAMANFLEYDVYDLELTTVMDNTQLRRLLIETSTKSIIVIEDIDCSLNLTGQRKNKKEEEDEDGDDKEAIEKKMMKNEGDKKESKVTLSGLLNFIDGLWSACGGERIIVFTTNFVDKLDPALIRKGRMDKHIEMSYCGFEAFKVLAKNYLDVVEEIKMTPADVGENLLPKSEGEEGETCLRRLIEALKEEKEEAKRRVEEEAKQKKEEEEEKKRRKEKKAEKEAKEEEEKKKKKKIEENEMSYCGFEAFKVLAKNYLDVVESELFDEIKRLLEVEEIKMTPADVGENLLPKSEGEEGETCLRRLIEALKEEKEEAKRRVEEECDSWILSIESRSPRDDTGHGTHTSSTAAGSVVQGASLLGFANGTARGVASRARVAVYKVCWINGVPASSYSVRNVAPWITTVGAGTIDRDFPALVILSNGQNYTGAWLFKGDALPPKLLSFVYAGNASNNDTEYLCYLETLIPEKVKGKIAHQRGVASPTGLDSDTRRVEFNILSGTSLSCPHVSGLAALLKSVHPQWSPAAIRSALMTTAYKSYKDGKQIIDIATVDYLDFLCAMDYTASDIEIVSRRNYTCDPSKTYSVADLNYPSFAVYVDVADEYKYTRTVTSVGGAGTYSVKVTSETTAVKILVEPAVLNFREVNEKKSYAVTFTVDLSKPSGSSSFGSIEWSDEKHVVPSTVAMIMMGNTFGSGMASVFFLWATVQQFFPNHLKIAIKECLISSIQQFTFVQRLSDRFITFFSPYVEIKISQYDGYQYNHAFASIETYLGEKATDKAKHLRASQVKESKDLVLKRDDTRTRDEYKGVNVWWEIETDSEGFRTYKLTFHRRSRDIVTNSYMKHIFEEGKLIDAKNKKMKLYTNNPSSSWGPNKTALWRCIDFEHPASFDTLAMDSKKKEEILNDLAAFSNGKEYYKKIGKAWKRGYLLYGPPGTGKSTMIAAMANLLNYSIYDVELTAIKDNSELRKLLIGTATKSIIVIEDIDCSLDLTGQRSFKKKKKKKKKKERFLMSWKKEKDKDQEEGKEENKSFVTLSGLLNFIDGIWSACGQERIIVFTTNHLAKLDPALIRRGRMDMHIELSYCTFEAFKILAKNYLDLDTHPLYTKIESLLKETKIAPADVAENLMKKKSEIDADGSLNDLIDALEGKNAQKATVDESSEKHDRSRGHLQIHFFRTIMEIFKKAETVRLRSYHDKYLLADDDEDSVNQDRDGRCMNARWTVEILEEANVIRLKSCFGKYLTASNMPLYLGMTGKKVTQTLPRRLDSSTEWEPVREGVQVRLKTRYGQYLRANGGLPPWRNSVTHDVPHRSTTQDWVLWDIDILEIRKKKPPQPILPPPPPPPEVLMATIDDHAEHNSPKEFSLKSPRFSKTEVEDRVSSPGKADGRLIYYRVGDEDGNVDEGAKEELFCFKGLGLEELKQKLEEETGLSDVSICSKNPLNGKLYPLRLHLPPNNSKMHVVLIPSSSKGAQDNSRLRKTGEYLTKPVLLRVDKTRILIKHRLP</sequence>
<dbReference type="InterPro" id="IPR008999">
    <property type="entry name" value="Actin-crosslinking"/>
</dbReference>
<dbReference type="Gene3D" id="2.80.10.50">
    <property type="match status" value="1"/>
</dbReference>
<keyword evidence="14" id="KW-1185">Reference proteome</keyword>
<dbReference type="Pfam" id="PF00082">
    <property type="entry name" value="Peptidase_S8"/>
    <property type="match status" value="1"/>
</dbReference>
<feature type="compositionally biased region" description="Basic and acidic residues" evidence="10">
    <location>
        <begin position="799"/>
        <end position="812"/>
    </location>
</feature>
<organism evidence="13 14">
    <name type="scientific">Brassica napus</name>
    <name type="common">Rape</name>
    <dbReference type="NCBI Taxonomy" id="3708"/>
    <lineage>
        <taxon>Eukaryota</taxon>
        <taxon>Viridiplantae</taxon>
        <taxon>Streptophyta</taxon>
        <taxon>Embryophyta</taxon>
        <taxon>Tracheophyta</taxon>
        <taxon>Spermatophyta</taxon>
        <taxon>Magnoliopsida</taxon>
        <taxon>eudicotyledons</taxon>
        <taxon>Gunneridae</taxon>
        <taxon>Pentapetalae</taxon>
        <taxon>rosids</taxon>
        <taxon>malvids</taxon>
        <taxon>Brassicales</taxon>
        <taxon>Brassicaceae</taxon>
        <taxon>Brassiceae</taxon>
        <taxon>Brassica</taxon>
    </lineage>
</organism>
<feature type="region of interest" description="Disordered" evidence="10">
    <location>
        <begin position="799"/>
        <end position="839"/>
    </location>
</feature>
<keyword evidence="11" id="KW-0472">Membrane</keyword>
<keyword evidence="5" id="KW-0720">Serine protease</keyword>
<keyword evidence="9" id="KW-0175">Coiled coil</keyword>
<feature type="domain" description="AAA+ ATPase" evidence="12">
    <location>
        <begin position="587"/>
        <end position="743"/>
    </location>
</feature>
<feature type="non-terminal residue" evidence="13">
    <location>
        <position position="2103"/>
    </location>
</feature>
<feature type="transmembrane region" description="Helical" evidence="11">
    <location>
        <begin position="6"/>
        <end position="25"/>
    </location>
</feature>
<dbReference type="PRINTS" id="PR00723">
    <property type="entry name" value="SUBTILISIN"/>
</dbReference>
<dbReference type="InterPro" id="IPR027417">
    <property type="entry name" value="P-loop_NTPase"/>
</dbReference>
<dbReference type="InterPro" id="IPR058017">
    <property type="entry name" value="At3g28540-like_C"/>
</dbReference>
<evidence type="ECO:0000256" key="8">
    <source>
        <dbReference type="ARBA" id="ARBA00049360"/>
    </source>
</evidence>
<evidence type="ECO:0000256" key="4">
    <source>
        <dbReference type="ARBA" id="ARBA00022801"/>
    </source>
</evidence>
<dbReference type="InterPro" id="IPR025753">
    <property type="entry name" value="AAA_N_dom"/>
</dbReference>
<dbReference type="InterPro" id="IPR023828">
    <property type="entry name" value="Peptidase_S8_Ser-AS"/>
</dbReference>
<keyword evidence="11" id="KW-0812">Transmembrane</keyword>
<name>A0ABQ7XM12_BRANA</name>
<evidence type="ECO:0000313" key="13">
    <source>
        <dbReference type="EMBL" id="KAH0856035.1"/>
    </source>
</evidence>
<evidence type="ECO:0000256" key="1">
    <source>
        <dbReference type="ARBA" id="ARBA00001946"/>
    </source>
</evidence>
<evidence type="ECO:0000256" key="10">
    <source>
        <dbReference type="SAM" id="MobiDB-lite"/>
    </source>
</evidence>
<comment type="cofactor">
    <cofactor evidence="1">
        <name>Mg(2+)</name>
        <dbReference type="ChEBI" id="CHEBI:18420"/>
    </cofactor>
</comment>
<dbReference type="CDD" id="cd19510">
    <property type="entry name" value="RecA-like_BCS1"/>
    <property type="match status" value="2"/>
</dbReference>
<dbReference type="SUPFAM" id="SSF50405">
    <property type="entry name" value="Actin-crosslinking proteins"/>
    <property type="match status" value="1"/>
</dbReference>
<dbReference type="InterPro" id="IPR003593">
    <property type="entry name" value="AAA+_ATPase"/>
</dbReference>
<evidence type="ECO:0000256" key="7">
    <source>
        <dbReference type="ARBA" id="ARBA00022842"/>
    </source>
</evidence>
<dbReference type="InterPro" id="IPR041469">
    <property type="entry name" value="Subtilisin-like_FN3"/>
</dbReference>
<dbReference type="Pfam" id="PF22932">
    <property type="entry name" value="Ubiq_DUF_assoc"/>
    <property type="match status" value="1"/>
</dbReference>
<dbReference type="Gene3D" id="6.10.280.40">
    <property type="match status" value="1"/>
</dbReference>
<dbReference type="Gene3D" id="3.50.30.30">
    <property type="match status" value="1"/>
</dbReference>
<evidence type="ECO:0000256" key="11">
    <source>
        <dbReference type="SAM" id="Phobius"/>
    </source>
</evidence>
<dbReference type="PROSITE" id="PS00138">
    <property type="entry name" value="SUBTILASE_SER"/>
    <property type="match status" value="1"/>
</dbReference>
<feature type="compositionally biased region" description="Basic and acidic residues" evidence="10">
    <location>
        <begin position="823"/>
        <end position="839"/>
    </location>
</feature>
<evidence type="ECO:0000256" key="9">
    <source>
        <dbReference type="SAM" id="Coils"/>
    </source>
</evidence>
<dbReference type="InterPro" id="IPR007679">
    <property type="entry name" value="DUF569"/>
</dbReference>
<keyword evidence="11" id="KW-1133">Transmembrane helix</keyword>
<dbReference type="PROSITE" id="PS00674">
    <property type="entry name" value="AAA"/>
    <property type="match status" value="2"/>
</dbReference>
<feature type="compositionally biased region" description="Basic and acidic residues" evidence="10">
    <location>
        <begin position="325"/>
        <end position="363"/>
    </location>
</feature>
<dbReference type="Gene3D" id="3.40.50.200">
    <property type="entry name" value="Peptidase S8/S53 domain"/>
    <property type="match status" value="3"/>
</dbReference>
<dbReference type="Pfam" id="PF04601">
    <property type="entry name" value="DUF569"/>
    <property type="match status" value="1"/>
</dbReference>
<dbReference type="EMBL" id="JAGKQM010000019">
    <property type="protein sequence ID" value="KAH0856035.1"/>
    <property type="molecule type" value="Genomic_DNA"/>
</dbReference>
<protein>
    <recommendedName>
        <fullName evidence="12">AAA+ ATPase domain-containing protein</fullName>
    </recommendedName>
</protein>
<proteinExistence type="inferred from homology"/>
<gene>
    <name evidence="13" type="ORF">HID58_084296</name>
</gene>
<dbReference type="InterPro" id="IPR036852">
    <property type="entry name" value="Peptidase_S8/S53_dom_sf"/>
</dbReference>
<comment type="caution">
    <text evidence="13">The sequence shown here is derived from an EMBL/GenBank/DDBJ whole genome shotgun (WGS) entry which is preliminary data.</text>
</comment>
<dbReference type="SMART" id="SM00382">
    <property type="entry name" value="AAA"/>
    <property type="match status" value="3"/>
</dbReference>
<feature type="region of interest" description="Disordered" evidence="10">
    <location>
        <begin position="1957"/>
        <end position="1980"/>
    </location>
</feature>
<keyword evidence="4" id="KW-0378">Hydrolase</keyword>
<dbReference type="CDD" id="cd02120">
    <property type="entry name" value="PA_subtilisin_like"/>
    <property type="match status" value="1"/>
</dbReference>
<dbReference type="InterPro" id="IPR000209">
    <property type="entry name" value="Peptidase_S8/S53_dom"/>
</dbReference>
<dbReference type="Pfam" id="PF00004">
    <property type="entry name" value="AAA"/>
    <property type="match status" value="3"/>
</dbReference>
<dbReference type="SUPFAM" id="SSF52540">
    <property type="entry name" value="P-loop containing nucleoside triphosphate hydrolases"/>
    <property type="match status" value="3"/>
</dbReference>
<dbReference type="Gene3D" id="2.60.40.2310">
    <property type="match status" value="1"/>
</dbReference>
<accession>A0ABQ7XM12</accession>
<dbReference type="SUPFAM" id="SSF52743">
    <property type="entry name" value="Subtilisin-like"/>
    <property type="match status" value="1"/>
</dbReference>
<dbReference type="InterPro" id="IPR054726">
    <property type="entry name" value="Ubiq_DUF569-assoc"/>
</dbReference>
<evidence type="ECO:0000256" key="3">
    <source>
        <dbReference type="ARBA" id="ARBA00022670"/>
    </source>
</evidence>
<dbReference type="CDD" id="cd23340">
    <property type="entry name" value="beta-trefoil_FSCN_ACP-like"/>
    <property type="match status" value="1"/>
</dbReference>
<evidence type="ECO:0000256" key="5">
    <source>
        <dbReference type="ARBA" id="ARBA00022825"/>
    </source>
</evidence>
<keyword evidence="6" id="KW-0067">ATP-binding</keyword>
<dbReference type="InterPro" id="IPR003960">
    <property type="entry name" value="ATPase_AAA_CS"/>
</dbReference>
<keyword evidence="3" id="KW-0645">Protease</keyword>
<evidence type="ECO:0000256" key="2">
    <source>
        <dbReference type="ARBA" id="ARBA00007448"/>
    </source>
</evidence>
<dbReference type="InterPro" id="IPR003959">
    <property type="entry name" value="ATPase_AAA_core"/>
</dbReference>
<dbReference type="Gene3D" id="3.40.50.300">
    <property type="entry name" value="P-loop containing nucleotide triphosphate hydrolases"/>
    <property type="match status" value="3"/>
</dbReference>
<feature type="domain" description="AAA+ ATPase" evidence="12">
    <location>
        <begin position="1524"/>
        <end position="1685"/>
    </location>
</feature>
<feature type="domain" description="AAA+ ATPase" evidence="12">
    <location>
        <begin position="242"/>
        <end position="414"/>
    </location>
</feature>
<evidence type="ECO:0000256" key="6">
    <source>
        <dbReference type="ARBA" id="ARBA00022840"/>
    </source>
</evidence>
<evidence type="ECO:0000259" key="12">
    <source>
        <dbReference type="SMART" id="SM00382"/>
    </source>
</evidence>
<reference evidence="13 14" key="1">
    <citation type="submission" date="2021-05" db="EMBL/GenBank/DDBJ databases">
        <title>Genome Assembly of Synthetic Allotetraploid Brassica napus Reveals Homoeologous Exchanges between Subgenomes.</title>
        <authorList>
            <person name="Davis J.T."/>
        </authorList>
    </citation>
    <scope>NUCLEOTIDE SEQUENCE [LARGE SCALE GENOMIC DNA]</scope>
    <source>
        <strain evidence="14">cv. Da-Ae</strain>
        <tissue evidence="13">Seedling</tissue>
    </source>
</reference>
<keyword evidence="7" id="KW-0460">Magnesium</keyword>
<dbReference type="InterPro" id="IPR015500">
    <property type="entry name" value="Peptidase_S8_subtilisin-rel"/>
</dbReference>
<dbReference type="PANTHER" id="PTHR23070">
    <property type="entry name" value="BCS1 AAA-TYPE ATPASE"/>
    <property type="match status" value="1"/>
</dbReference>
<comment type="similarity">
    <text evidence="2">Belongs to the AAA ATPase family. BCS1 subfamily.</text>
</comment>
<feature type="coiled-coil region" evidence="9">
    <location>
        <begin position="903"/>
        <end position="930"/>
    </location>
</feature>
<dbReference type="Pfam" id="PF14363">
    <property type="entry name" value="AAA_assoc"/>
    <property type="match status" value="3"/>
</dbReference>
<dbReference type="Pfam" id="PF17766">
    <property type="entry name" value="fn3_6"/>
    <property type="match status" value="1"/>
</dbReference>
<keyword evidence="6" id="KW-0547">Nucleotide-binding</keyword>
<evidence type="ECO:0000313" key="14">
    <source>
        <dbReference type="Proteomes" id="UP000824890"/>
    </source>
</evidence>
<dbReference type="InterPro" id="IPR050747">
    <property type="entry name" value="Mitochondrial_chaperone_BCS1"/>
</dbReference>
<comment type="catalytic activity">
    <reaction evidence="8">
        <text>ATP + H2O = ADP + phosphate + H(+)</text>
        <dbReference type="Rhea" id="RHEA:13065"/>
        <dbReference type="ChEBI" id="CHEBI:15377"/>
        <dbReference type="ChEBI" id="CHEBI:15378"/>
        <dbReference type="ChEBI" id="CHEBI:30616"/>
        <dbReference type="ChEBI" id="CHEBI:43474"/>
        <dbReference type="ChEBI" id="CHEBI:456216"/>
    </reaction>
</comment>